<proteinExistence type="predicted"/>
<comment type="caution">
    <text evidence="1">The sequence shown here is derived from an EMBL/GenBank/DDBJ whole genome shotgun (WGS) entry which is preliminary data.</text>
</comment>
<name>A0ABR1EGD1_NECAM</name>
<sequence>MDEDARLKELDYIALKTLQFVTGLQDPSLREVRLRMLSRLVRDYRPGHERWIPARVKNRQRRAMYDVLTEKDDLWRRQANQMRGERQRRVSYEKTKASNVPFNQEDQRYHYIAKTIADAKDNVEDQAPTIVSPTTT</sequence>
<dbReference type="Proteomes" id="UP001303046">
    <property type="component" value="Unassembled WGS sequence"/>
</dbReference>
<keyword evidence="2" id="KW-1185">Reference proteome</keyword>
<evidence type="ECO:0000313" key="2">
    <source>
        <dbReference type="Proteomes" id="UP001303046"/>
    </source>
</evidence>
<accession>A0ABR1EGD1</accession>
<protein>
    <submittedName>
        <fullName evidence="1">Uncharacterized protein</fullName>
    </submittedName>
</protein>
<organism evidence="1 2">
    <name type="scientific">Necator americanus</name>
    <name type="common">Human hookworm</name>
    <dbReference type="NCBI Taxonomy" id="51031"/>
    <lineage>
        <taxon>Eukaryota</taxon>
        <taxon>Metazoa</taxon>
        <taxon>Ecdysozoa</taxon>
        <taxon>Nematoda</taxon>
        <taxon>Chromadorea</taxon>
        <taxon>Rhabditida</taxon>
        <taxon>Rhabditina</taxon>
        <taxon>Rhabditomorpha</taxon>
        <taxon>Strongyloidea</taxon>
        <taxon>Ancylostomatidae</taxon>
        <taxon>Bunostominae</taxon>
        <taxon>Necator</taxon>
    </lineage>
</organism>
<dbReference type="EMBL" id="JAVFWL010000006">
    <property type="protein sequence ID" value="KAK6761757.1"/>
    <property type="molecule type" value="Genomic_DNA"/>
</dbReference>
<gene>
    <name evidence="1" type="primary">Necator_chrX.g22892</name>
    <name evidence="1" type="ORF">RB195_022729</name>
</gene>
<evidence type="ECO:0000313" key="1">
    <source>
        <dbReference type="EMBL" id="KAK6761757.1"/>
    </source>
</evidence>
<reference evidence="1 2" key="1">
    <citation type="submission" date="2023-08" db="EMBL/GenBank/DDBJ databases">
        <title>A Necator americanus chromosomal reference genome.</title>
        <authorList>
            <person name="Ilik V."/>
            <person name="Petrzelkova K.J."/>
            <person name="Pardy F."/>
            <person name="Fuh T."/>
            <person name="Niatou-Singa F.S."/>
            <person name="Gouil Q."/>
            <person name="Baker L."/>
            <person name="Ritchie M.E."/>
            <person name="Jex A.R."/>
            <person name="Gazzola D."/>
            <person name="Li H."/>
            <person name="Toshio Fujiwara R."/>
            <person name="Zhan B."/>
            <person name="Aroian R.V."/>
            <person name="Pafco B."/>
            <person name="Schwarz E.M."/>
        </authorList>
    </citation>
    <scope>NUCLEOTIDE SEQUENCE [LARGE SCALE GENOMIC DNA]</scope>
    <source>
        <strain evidence="1 2">Aroian</strain>
        <tissue evidence="1">Whole animal</tissue>
    </source>
</reference>